<dbReference type="Proteomes" id="UP000510647">
    <property type="component" value="Chromosome 3"/>
</dbReference>
<name>A0A7H9HT60_9SACH</name>
<dbReference type="PANTHER" id="PTHR43514">
    <property type="entry name" value="ABC TRANSPORTER I FAMILY MEMBER 10"/>
    <property type="match status" value="1"/>
</dbReference>
<dbReference type="GO" id="GO:0005739">
    <property type="term" value="C:mitochondrion"/>
    <property type="evidence" value="ECO:0007669"/>
    <property type="project" value="TreeGrafter"/>
</dbReference>
<proteinExistence type="predicted"/>
<dbReference type="InterPro" id="IPR027417">
    <property type="entry name" value="P-loop_NTPase"/>
</dbReference>
<dbReference type="OrthoDB" id="10255969at2759"/>
<dbReference type="PANTHER" id="PTHR43514:SF4">
    <property type="entry name" value="ABC TRANSPORTER I FAMILY MEMBER 10"/>
    <property type="match status" value="1"/>
</dbReference>
<dbReference type="InterPro" id="IPR003439">
    <property type="entry name" value="ABC_transporter-like_ATP-bd"/>
</dbReference>
<accession>A0A7H9HT60</accession>
<dbReference type="Pfam" id="PF00005">
    <property type="entry name" value="ABC_tran"/>
    <property type="match status" value="2"/>
</dbReference>
<feature type="domain" description="ABC transporter" evidence="1">
    <location>
        <begin position="35"/>
        <end position="287"/>
    </location>
</feature>
<feature type="domain" description="ABC transporter" evidence="1">
    <location>
        <begin position="324"/>
        <end position="559"/>
    </location>
</feature>
<dbReference type="GO" id="GO:0016887">
    <property type="term" value="F:ATP hydrolysis activity"/>
    <property type="evidence" value="ECO:0007669"/>
    <property type="project" value="InterPro"/>
</dbReference>
<dbReference type="EMBL" id="CP059269">
    <property type="protein sequence ID" value="QLQ79585.1"/>
    <property type="molecule type" value="Genomic_DNA"/>
</dbReference>
<reference evidence="2 3" key="1">
    <citation type="submission" date="2020-06" db="EMBL/GenBank/DDBJ databases">
        <title>The yeast mating-type switching endonuclease HO is a domesticated member of an unorthodox homing genetic element family.</title>
        <authorList>
            <person name="Coughlan A.Y."/>
            <person name="Lombardi L."/>
            <person name="Braun-Galleani S."/>
            <person name="Martos A.R."/>
            <person name="Galeote V."/>
            <person name="Bigey F."/>
            <person name="Dequin S."/>
            <person name="Byrne K.P."/>
            <person name="Wolfe K.H."/>
        </authorList>
    </citation>
    <scope>NUCLEOTIDE SEQUENCE [LARGE SCALE GENOMIC DNA]</scope>
    <source>
        <strain evidence="2 3">CBS2947</strain>
    </source>
</reference>
<keyword evidence="3" id="KW-1185">Reference proteome</keyword>
<evidence type="ECO:0000313" key="2">
    <source>
        <dbReference type="EMBL" id="QLQ79585.1"/>
    </source>
</evidence>
<dbReference type="PROSITE" id="PS50893">
    <property type="entry name" value="ABC_TRANSPORTER_2"/>
    <property type="match status" value="2"/>
</dbReference>
<organism evidence="2 3">
    <name type="scientific">Torulaspora globosa</name>
    <dbReference type="NCBI Taxonomy" id="48254"/>
    <lineage>
        <taxon>Eukaryota</taxon>
        <taxon>Fungi</taxon>
        <taxon>Dikarya</taxon>
        <taxon>Ascomycota</taxon>
        <taxon>Saccharomycotina</taxon>
        <taxon>Saccharomycetes</taxon>
        <taxon>Saccharomycetales</taxon>
        <taxon>Saccharomycetaceae</taxon>
        <taxon>Torulaspora</taxon>
    </lineage>
</organism>
<evidence type="ECO:0000259" key="1">
    <source>
        <dbReference type="PROSITE" id="PS50893"/>
    </source>
</evidence>
<dbReference type="Gene3D" id="3.40.50.300">
    <property type="entry name" value="P-loop containing nucleotide triphosphate hydrolases"/>
    <property type="match status" value="2"/>
</dbReference>
<protein>
    <recommendedName>
        <fullName evidence="1">ABC transporter domain-containing protein</fullName>
    </recommendedName>
</protein>
<gene>
    <name evidence="2" type="ORF">HG537_0C02320</name>
</gene>
<dbReference type="AlphaFoldDB" id="A0A7H9HT60"/>
<evidence type="ECO:0000313" key="3">
    <source>
        <dbReference type="Proteomes" id="UP000510647"/>
    </source>
</evidence>
<sequence>MDDKKELIHRVPRDLLIGLGEFVGVSGMVADGIVVRISNALFKSSLAKNAKPVFSQKIAKFEMKFGEKWVIWGGGKGQLLDVIANKYLCDPPLSLEYGKTRRKAPHVELMAFKGVIPTAHLSARYEHFKDEFDQSCKKFILDNAIGSNAVSYDVSTTDRKVDMALYDELVEELKLSELQDRWAMGLSNGQMRRARLAYSLLKEPDILLVDDPFLGLDSTAASIISKFLANYQNKRRCSVTIGLRIQDVIPQWCTHVCCVDEREGILFQGPINELQDEINSMRQRYELEAQRNSSSSRYQVDDLVASHPMFRKPQHEVLKMPSTIELKGLEVKYKGSPVLQDLHWNVKPGSKWHIQGDNGSGKSTLLSLITAEHPQSWNRKVIEQGRPRKTGSSNYFDINKRIGMSSPEIHAIVLKNAARDLNIKEMIATGFHDASSNNFQPLWNQLNDDKKLLIDMYINHFNLQDLAQTHRFNQLTVSNQKLVLFIRSLIKMPQILILDEAFSGMERGAMMLCQELLEAWPGSVLVVSHVAEETPRCDHYLRLVGPGNYKIGQISHDKN</sequence>
<dbReference type="SUPFAM" id="SSF52540">
    <property type="entry name" value="P-loop containing nucleoside triphosphate hydrolases"/>
    <property type="match status" value="2"/>
</dbReference>
<dbReference type="InterPro" id="IPR050334">
    <property type="entry name" value="Molybdenum_import_ModC"/>
</dbReference>
<dbReference type="GO" id="GO:0005524">
    <property type="term" value="F:ATP binding"/>
    <property type="evidence" value="ECO:0007669"/>
    <property type="project" value="InterPro"/>
</dbReference>